<dbReference type="AlphaFoldDB" id="A0A4Y8L8N9"/>
<proteinExistence type="inferred from homology"/>
<organism evidence="8 9">
    <name type="scientific">Dysgonomonas capnocytophagoides</name>
    <dbReference type="NCBI Taxonomy" id="45254"/>
    <lineage>
        <taxon>Bacteria</taxon>
        <taxon>Pseudomonadati</taxon>
        <taxon>Bacteroidota</taxon>
        <taxon>Bacteroidia</taxon>
        <taxon>Bacteroidales</taxon>
        <taxon>Dysgonomonadaceae</taxon>
        <taxon>Dysgonomonas</taxon>
    </lineage>
</organism>
<dbReference type="PROSITE" id="PS00609">
    <property type="entry name" value="GLYCOSYL_HYDROL_F32"/>
    <property type="match status" value="1"/>
</dbReference>
<dbReference type="PROSITE" id="PS51257">
    <property type="entry name" value="PROKAR_LIPOPROTEIN"/>
    <property type="match status" value="1"/>
</dbReference>
<evidence type="ECO:0000256" key="3">
    <source>
        <dbReference type="ARBA" id="ARBA00023295"/>
    </source>
</evidence>
<keyword evidence="9" id="KW-1185">Reference proteome</keyword>
<evidence type="ECO:0000256" key="2">
    <source>
        <dbReference type="ARBA" id="ARBA00022801"/>
    </source>
</evidence>
<gene>
    <name evidence="8" type="ORF">E2605_02620</name>
</gene>
<evidence type="ECO:0000256" key="4">
    <source>
        <dbReference type="RuleBase" id="RU362110"/>
    </source>
</evidence>
<sequence>MKINKLNTGIVVSAMLLMSCSSQDIMIDDFESGTFDKWKVEGDAFSSTPAKGSFPGQQDVKDFQGTYLANSFNGGDDSRGTLLSKDFTIERNYINFLLGGGMHSDTYIELIVDGKSTYITRSIVESESLLQMTWDVTKYKGKTAAIKIVDNQRGGWGHILVDNIEMSNTSKSNIMPDYTLSFDASMNYLLVPVEDQGPESSVQLSVDGQKVGVPMNIRVSQTKVDHWVPINIEAYKGKPVSLTFGHVKKTDIGFAQIKQSETFDYDYNEKYRPAYHFSPQYGWMNDPNGMVYYNGEYHLFFQSNPYGSRWANMHWGHAISSNLVKWEYKPTSLAPDSIGSIFSGSAVVDKNNTAGFGKDAIVAIYTSAGALQTQSLAYSLDKGRTFTKYEHNPVLSDPKIADFRDPKVFWHQKTNQWIMSLATSQTITFYGSKNLKQWNKLSEFGEGIGNHDGVWECPDLFPLKYNGQLKWVLLVSINPGGPNGGSATQYFIGDFDGKSFNPDMTIPYPVWLDYGRDNYAGVTWNNIPDADGRRLFIGWMNNWDYANFVPTLNFRSAMTLPRELKLANNGKHVVLANYPVHELESLRSETVLLENISTDKEFVIEKLLNVNNGAYELEMEVDVLESEEFVLELQNKSKEHLDFIFDLKNETLNVDRSKSGIVDINEKFASVVSKAPLTKKDKYKIRLFIDSASSELFIDEGAVTQTNIMFPGEPYNSLLIKNKGKVLKINNIKIHKLK</sequence>
<feature type="domain" description="Glycosyl hydrolase family 32 N-terminal" evidence="5">
    <location>
        <begin position="276"/>
        <end position="574"/>
    </location>
</feature>
<evidence type="ECO:0000256" key="1">
    <source>
        <dbReference type="ARBA" id="ARBA00009902"/>
    </source>
</evidence>
<feature type="domain" description="Glycosyl hydrolase family 32 C-terminal" evidence="6">
    <location>
        <begin position="582"/>
        <end position="735"/>
    </location>
</feature>
<dbReference type="GO" id="GO:0005737">
    <property type="term" value="C:cytoplasm"/>
    <property type="evidence" value="ECO:0007669"/>
    <property type="project" value="TreeGrafter"/>
</dbReference>
<accession>A0A4Y8L8N9</accession>
<evidence type="ECO:0000313" key="9">
    <source>
        <dbReference type="Proteomes" id="UP000297861"/>
    </source>
</evidence>
<dbReference type="InterPro" id="IPR023296">
    <property type="entry name" value="Glyco_hydro_beta-prop_sf"/>
</dbReference>
<evidence type="ECO:0000259" key="6">
    <source>
        <dbReference type="Pfam" id="PF08244"/>
    </source>
</evidence>
<dbReference type="Pfam" id="PF16352">
    <property type="entry name" value="DUF4980"/>
    <property type="match status" value="1"/>
</dbReference>
<reference evidence="8 9" key="1">
    <citation type="submission" date="2019-03" db="EMBL/GenBank/DDBJ databases">
        <title>San Antonio Military Medical Center submission to MRSN (WRAIR), pending publication.</title>
        <authorList>
            <person name="Blyth D.M."/>
            <person name="Mccarthy S.L."/>
            <person name="Schall S.E."/>
            <person name="Stam J.A."/>
            <person name="Ong A.C."/>
            <person name="Mcgann P.T."/>
        </authorList>
    </citation>
    <scope>NUCLEOTIDE SEQUENCE [LARGE SCALE GENOMIC DNA]</scope>
    <source>
        <strain evidence="8 9">MRSN571793</strain>
    </source>
</reference>
<dbReference type="Gene3D" id="2.60.120.560">
    <property type="entry name" value="Exo-inulinase, domain 1"/>
    <property type="match status" value="1"/>
</dbReference>
<evidence type="ECO:0000259" key="5">
    <source>
        <dbReference type="Pfam" id="PF00251"/>
    </source>
</evidence>
<dbReference type="Gene3D" id="2.115.10.20">
    <property type="entry name" value="Glycosyl hydrolase domain, family 43"/>
    <property type="match status" value="1"/>
</dbReference>
<dbReference type="SUPFAM" id="SSF49899">
    <property type="entry name" value="Concanavalin A-like lectins/glucanases"/>
    <property type="match status" value="1"/>
</dbReference>
<dbReference type="Pfam" id="PF00251">
    <property type="entry name" value="Glyco_hydro_32N"/>
    <property type="match status" value="1"/>
</dbReference>
<comment type="caution">
    <text evidence="8">The sequence shown here is derived from an EMBL/GenBank/DDBJ whole genome shotgun (WGS) entry which is preliminary data.</text>
</comment>
<dbReference type="InterPro" id="IPR032313">
    <property type="entry name" value="DUF4980"/>
</dbReference>
<dbReference type="CDD" id="cd18622">
    <property type="entry name" value="GH32_Inu-like"/>
    <property type="match status" value="1"/>
</dbReference>
<evidence type="ECO:0000259" key="7">
    <source>
        <dbReference type="Pfam" id="PF16352"/>
    </source>
</evidence>
<dbReference type="OrthoDB" id="9759709at2"/>
<dbReference type="InterPro" id="IPR001362">
    <property type="entry name" value="Glyco_hydro_32"/>
</dbReference>
<name>A0A4Y8L8N9_9BACT</name>
<dbReference type="PANTHER" id="PTHR42800:SF1">
    <property type="entry name" value="EXOINULINASE INUD (AFU_ORTHOLOGUE AFUA_5G00480)"/>
    <property type="match status" value="1"/>
</dbReference>
<dbReference type="InterPro" id="IPR013189">
    <property type="entry name" value="Glyco_hydro_32_C"/>
</dbReference>
<dbReference type="EMBL" id="SOML01000001">
    <property type="protein sequence ID" value="TFD98999.1"/>
    <property type="molecule type" value="Genomic_DNA"/>
</dbReference>
<dbReference type="Proteomes" id="UP000297861">
    <property type="component" value="Unassembled WGS sequence"/>
</dbReference>
<dbReference type="Pfam" id="PF08244">
    <property type="entry name" value="Glyco_hydro_32C"/>
    <property type="match status" value="1"/>
</dbReference>
<feature type="domain" description="DUF4980" evidence="7">
    <location>
        <begin position="183"/>
        <end position="275"/>
    </location>
</feature>
<comment type="similarity">
    <text evidence="1 4">Belongs to the glycosyl hydrolase 32 family.</text>
</comment>
<evidence type="ECO:0000313" key="8">
    <source>
        <dbReference type="EMBL" id="TFD98999.1"/>
    </source>
</evidence>
<dbReference type="GO" id="GO:0005987">
    <property type="term" value="P:sucrose catabolic process"/>
    <property type="evidence" value="ECO:0007669"/>
    <property type="project" value="TreeGrafter"/>
</dbReference>
<dbReference type="PANTHER" id="PTHR42800">
    <property type="entry name" value="EXOINULINASE INUD (AFU_ORTHOLOGUE AFUA_5G00480)"/>
    <property type="match status" value="1"/>
</dbReference>
<dbReference type="STRING" id="1121485.GCA_000426485_00202"/>
<dbReference type="GO" id="GO:0004575">
    <property type="term" value="F:sucrose alpha-glucosidase activity"/>
    <property type="evidence" value="ECO:0007669"/>
    <property type="project" value="TreeGrafter"/>
</dbReference>
<dbReference type="RefSeq" id="WP_026627525.1">
    <property type="nucleotide sequence ID" value="NZ_JAWZLG010000034.1"/>
</dbReference>
<dbReference type="InterPro" id="IPR013320">
    <property type="entry name" value="ConA-like_dom_sf"/>
</dbReference>
<dbReference type="SUPFAM" id="SSF75005">
    <property type="entry name" value="Arabinanase/levansucrase/invertase"/>
    <property type="match status" value="1"/>
</dbReference>
<keyword evidence="3 4" id="KW-0326">Glycosidase</keyword>
<protein>
    <submittedName>
        <fullName evidence="8">DUF4980 domain-containing protein</fullName>
    </submittedName>
</protein>
<dbReference type="InterPro" id="IPR013148">
    <property type="entry name" value="Glyco_hydro_32_N"/>
</dbReference>
<dbReference type="InterPro" id="IPR018053">
    <property type="entry name" value="Glyco_hydro_32_AS"/>
</dbReference>
<dbReference type="SMART" id="SM00640">
    <property type="entry name" value="Glyco_32"/>
    <property type="match status" value="1"/>
</dbReference>
<keyword evidence="2 4" id="KW-0378">Hydrolase</keyword>